<feature type="chain" id="PRO_5043652427" description="DUF2796 domain-containing protein" evidence="2">
    <location>
        <begin position="22"/>
        <end position="254"/>
    </location>
</feature>
<dbReference type="AlphaFoldDB" id="A0AAV5NSE7"/>
<name>A0AAV5NSE7_9VIBR</name>
<dbReference type="EMBL" id="BSNX01000030">
    <property type="protein sequence ID" value="GLQ73408.1"/>
    <property type="molecule type" value="Genomic_DNA"/>
</dbReference>
<evidence type="ECO:0000313" key="4">
    <source>
        <dbReference type="Proteomes" id="UP001156690"/>
    </source>
</evidence>
<comment type="caution">
    <text evidence="3">The sequence shown here is derived from an EMBL/GenBank/DDBJ whole genome shotgun (WGS) entry which is preliminary data.</text>
</comment>
<keyword evidence="4" id="KW-1185">Reference proteome</keyword>
<evidence type="ECO:0000313" key="3">
    <source>
        <dbReference type="EMBL" id="GLQ73408.1"/>
    </source>
</evidence>
<evidence type="ECO:0008006" key="5">
    <source>
        <dbReference type="Google" id="ProtNLM"/>
    </source>
</evidence>
<gene>
    <name evidence="3" type="ORF">GCM10007932_27680</name>
</gene>
<organism evidence="3 4">
    <name type="scientific">Vibrio penaeicida</name>
    <dbReference type="NCBI Taxonomy" id="104609"/>
    <lineage>
        <taxon>Bacteria</taxon>
        <taxon>Pseudomonadati</taxon>
        <taxon>Pseudomonadota</taxon>
        <taxon>Gammaproteobacteria</taxon>
        <taxon>Vibrionales</taxon>
        <taxon>Vibrionaceae</taxon>
        <taxon>Vibrio</taxon>
    </lineage>
</organism>
<accession>A0AAV5NSE7</accession>
<dbReference type="Proteomes" id="UP001156690">
    <property type="component" value="Unassembled WGS sequence"/>
</dbReference>
<protein>
    <recommendedName>
        <fullName evidence="5">DUF2796 domain-containing protein</fullName>
    </recommendedName>
</protein>
<dbReference type="Pfam" id="PF10986">
    <property type="entry name" value="ZrgA"/>
    <property type="match status" value="2"/>
</dbReference>
<keyword evidence="2" id="KW-0732">Signal</keyword>
<dbReference type="RefSeq" id="WP_224055311.1">
    <property type="nucleotide sequence ID" value="NZ_AP025144.1"/>
</dbReference>
<feature type="signal peptide" evidence="2">
    <location>
        <begin position="1"/>
        <end position="21"/>
    </location>
</feature>
<reference evidence="4" key="1">
    <citation type="journal article" date="2019" name="Int. J. Syst. Evol. Microbiol.">
        <title>The Global Catalogue of Microorganisms (GCM) 10K type strain sequencing project: providing services to taxonomists for standard genome sequencing and annotation.</title>
        <authorList>
            <consortium name="The Broad Institute Genomics Platform"/>
            <consortium name="The Broad Institute Genome Sequencing Center for Infectious Disease"/>
            <person name="Wu L."/>
            <person name="Ma J."/>
        </authorList>
    </citation>
    <scope>NUCLEOTIDE SEQUENCE [LARGE SCALE GENOMIC DNA]</scope>
    <source>
        <strain evidence="4">NBRC 15640</strain>
    </source>
</reference>
<evidence type="ECO:0000256" key="1">
    <source>
        <dbReference type="SAM" id="MobiDB-lite"/>
    </source>
</evidence>
<proteinExistence type="predicted"/>
<sequence length="254" mass="29175">MNHVFKLSLLAAAIVTTSAHAEEFRQHDAHVHGVVELNIAQDGDELLMEIHAPGADVVGFESAPKNAEQKKQLANALSVLNKADKVMTLSSAAQCKPTFTEVRHTLGEDGGHDDHDKHDHHDDHDKHDHDKHDHHDDHDKHDHDKHDHHDDHDKHDHDKHDHHDDHDKHDHDKHDHHDDHDKHDHDKHDHEEHGGHGEFIVEYHFDCGNIAKLNQIDTQWFKHFPSTESMSVNMITEKAQVATELSKNNHKVSF</sequence>
<evidence type="ECO:0000256" key="2">
    <source>
        <dbReference type="SAM" id="SignalP"/>
    </source>
</evidence>
<feature type="region of interest" description="Disordered" evidence="1">
    <location>
        <begin position="104"/>
        <end position="194"/>
    </location>
</feature>
<dbReference type="InterPro" id="IPR021253">
    <property type="entry name" value="ZrgA-like"/>
</dbReference>